<dbReference type="AlphaFoldDB" id="A0A0V0R677"/>
<feature type="compositionally biased region" description="Basic and acidic residues" evidence="1">
    <location>
        <begin position="232"/>
        <end position="255"/>
    </location>
</feature>
<evidence type="ECO:0000256" key="1">
    <source>
        <dbReference type="SAM" id="MobiDB-lite"/>
    </source>
</evidence>
<evidence type="ECO:0000313" key="3">
    <source>
        <dbReference type="EMBL" id="KRX09672.1"/>
    </source>
</evidence>
<dbReference type="EMBL" id="LDAU01000044">
    <property type="protein sequence ID" value="KRX09672.1"/>
    <property type="molecule type" value="Genomic_DNA"/>
</dbReference>
<dbReference type="Proteomes" id="UP000054937">
    <property type="component" value="Unassembled WGS sequence"/>
</dbReference>
<organism evidence="3 4">
    <name type="scientific">Pseudocohnilembus persalinus</name>
    <name type="common">Ciliate</name>
    <dbReference type="NCBI Taxonomy" id="266149"/>
    <lineage>
        <taxon>Eukaryota</taxon>
        <taxon>Sar</taxon>
        <taxon>Alveolata</taxon>
        <taxon>Ciliophora</taxon>
        <taxon>Intramacronucleata</taxon>
        <taxon>Oligohymenophorea</taxon>
        <taxon>Scuticociliatia</taxon>
        <taxon>Philasterida</taxon>
        <taxon>Pseudocohnilembidae</taxon>
        <taxon>Pseudocohnilembus</taxon>
    </lineage>
</organism>
<evidence type="ECO:0008006" key="5">
    <source>
        <dbReference type="Google" id="ProtNLM"/>
    </source>
</evidence>
<evidence type="ECO:0000313" key="4">
    <source>
        <dbReference type="Proteomes" id="UP000054937"/>
    </source>
</evidence>
<reference evidence="3 4" key="1">
    <citation type="journal article" date="2015" name="Sci. Rep.">
        <title>Genome of the facultative scuticociliatosis pathogen Pseudocohnilembus persalinus provides insight into its virulence through horizontal gene transfer.</title>
        <authorList>
            <person name="Xiong J."/>
            <person name="Wang G."/>
            <person name="Cheng J."/>
            <person name="Tian M."/>
            <person name="Pan X."/>
            <person name="Warren A."/>
            <person name="Jiang C."/>
            <person name="Yuan D."/>
            <person name="Miao W."/>
        </authorList>
    </citation>
    <scope>NUCLEOTIDE SEQUENCE [LARGE SCALE GENOMIC DNA]</scope>
    <source>
        <strain evidence="3">36N120E</strain>
    </source>
</reference>
<keyword evidence="4" id="KW-1185">Reference proteome</keyword>
<dbReference type="InParanoid" id="A0A0V0R677"/>
<dbReference type="OMA" id="MIPATQY"/>
<evidence type="ECO:0000256" key="2">
    <source>
        <dbReference type="SAM" id="Phobius"/>
    </source>
</evidence>
<accession>A0A0V0R677</accession>
<keyword evidence="2" id="KW-0472">Membrane</keyword>
<comment type="caution">
    <text evidence="3">The sequence shown here is derived from an EMBL/GenBank/DDBJ whole genome shotgun (WGS) entry which is preliminary data.</text>
</comment>
<sequence length="277" mass="32150">MLNSFCTILLGVLLMFVGFYLQSIIAVYFDKQNGCNEIIQQAPVLKHILNKDLEDIYYKGLMTLCSENCPCQLNSTDFQEQLQKNTHTINQNKTLYFSEQGAKNLIECPQEVLLKLNFTQNTLNQMIPATQYEMAFNSSGYCFKFDRYIFSDINRGIPQNKILDVDKALMKNHFSGVILSVLILFIVLGCNSVCIFCLTFKNAFAYWNAAQKLDSKNFSDDDLKKVREFIRQEKEKQNASKNDKKDQKQKKDVNQDKQSQQEVQEEEEEIQESKKDK</sequence>
<protein>
    <recommendedName>
        <fullName evidence="5">Transmembrane protein</fullName>
    </recommendedName>
</protein>
<keyword evidence="2" id="KW-1133">Transmembrane helix</keyword>
<feature type="transmembrane region" description="Helical" evidence="2">
    <location>
        <begin position="177"/>
        <end position="198"/>
    </location>
</feature>
<keyword evidence="2" id="KW-0812">Transmembrane</keyword>
<gene>
    <name evidence="3" type="ORF">PPERSA_02544</name>
</gene>
<proteinExistence type="predicted"/>
<feature type="region of interest" description="Disordered" evidence="1">
    <location>
        <begin position="232"/>
        <end position="277"/>
    </location>
</feature>
<name>A0A0V0R677_PSEPJ</name>
<feature type="transmembrane region" description="Helical" evidence="2">
    <location>
        <begin position="7"/>
        <end position="29"/>
    </location>
</feature>